<evidence type="ECO:0000313" key="8">
    <source>
        <dbReference type="EMBL" id="GAO50778.1"/>
    </source>
</evidence>
<keyword evidence="9" id="KW-1185">Reference proteome</keyword>
<dbReference type="InterPro" id="IPR015421">
    <property type="entry name" value="PyrdxlP-dep_Trfase_major"/>
</dbReference>
<keyword evidence="5" id="KW-0663">Pyridoxal phosphate</keyword>
<feature type="region of interest" description="Disordered" evidence="6">
    <location>
        <begin position="18"/>
        <end position="38"/>
    </location>
</feature>
<sequence>MLIRSTVHSTRRSLFPIRSQPRSRTMSSTINGTTNAVQGKIPLPAPRFAKVTEDVWTMINTAAAESPKQPICNLGQGFMNFLPPHYVTEAVKETIDQIPSNQYSPPRGRPRLLQALSTAYSPFFSPTLGGRPLNPNTEIVVTAGANEGILAALTAFVGEGDEVIVMEPYFDQYISNIEMQGAKVVYVPIRPPANGNVNNPASEWKLEMEELEGKVTEKTKCVILNTPHNPIGKVFSRDELVQIGEIAERHNLLIISDEVYDRLSFREGGHQRIATLSPALYARTLTVGSAGKTFGCTGWRVGWLLGPEHLIKFVLAAHTRITFCVNSPMQEAIATGFERAEEEGYYTETVAEYKKRYEILCGVFDKLGLPYTIPDGGYFLLVNFSRVQIPSTYTFPTTIQSRARDFKLAYWLTREIGVVAIPPTEFFTEENWGLAEDYLRFAVCKTEGTLVEAGRRLEKLKEFIRD</sequence>
<dbReference type="PANTHER" id="PTHR43807:SF20">
    <property type="entry name" value="FI04487P"/>
    <property type="match status" value="1"/>
</dbReference>
<keyword evidence="3" id="KW-0032">Aminotransferase</keyword>
<dbReference type="EMBL" id="BACD03000037">
    <property type="protein sequence ID" value="GAO50778.1"/>
    <property type="molecule type" value="Genomic_DNA"/>
</dbReference>
<accession>A0A0E9NLU6</accession>
<evidence type="ECO:0000313" key="9">
    <source>
        <dbReference type="Proteomes" id="UP000033140"/>
    </source>
</evidence>
<reference evidence="8 9" key="2">
    <citation type="journal article" date="2014" name="J. Gen. Appl. Microbiol.">
        <title>The early diverging ascomycetous budding yeast Saitoella complicata has three histone deacetylases belonging to the Clr6, Hos2, and Rpd3 lineages.</title>
        <authorList>
            <person name="Nishida H."/>
            <person name="Matsumoto T."/>
            <person name="Kondo S."/>
            <person name="Hamamoto M."/>
            <person name="Yoshikawa H."/>
        </authorList>
    </citation>
    <scope>NUCLEOTIDE SEQUENCE [LARGE SCALE GENOMIC DNA]</scope>
    <source>
        <strain evidence="8 9">NRRL Y-17804</strain>
    </source>
</reference>
<proteinExistence type="inferred from homology"/>
<feature type="compositionally biased region" description="Polar residues" evidence="6">
    <location>
        <begin position="20"/>
        <end position="37"/>
    </location>
</feature>
<comment type="caution">
    <text evidence="8">The sequence shown here is derived from an EMBL/GenBank/DDBJ whole genome shotgun (WGS) entry which is preliminary data.</text>
</comment>
<dbReference type="STRING" id="698492.A0A0E9NLU6"/>
<comment type="similarity">
    <text evidence="2">Belongs to the class-I pyridoxal-phosphate-dependent aminotransferase family.</text>
</comment>
<keyword evidence="4" id="KW-0808">Transferase</keyword>
<dbReference type="FunFam" id="3.40.640.10:FF:000024">
    <property type="entry name" value="Kynurenine--oxoglutarate transaminase 3"/>
    <property type="match status" value="1"/>
</dbReference>
<evidence type="ECO:0000256" key="2">
    <source>
        <dbReference type="ARBA" id="ARBA00007441"/>
    </source>
</evidence>
<dbReference type="Gene3D" id="3.40.640.10">
    <property type="entry name" value="Type I PLP-dependent aspartate aminotransferase-like (Major domain)"/>
    <property type="match status" value="1"/>
</dbReference>
<evidence type="ECO:0000256" key="1">
    <source>
        <dbReference type="ARBA" id="ARBA00001933"/>
    </source>
</evidence>
<evidence type="ECO:0000259" key="7">
    <source>
        <dbReference type="Pfam" id="PF00155"/>
    </source>
</evidence>
<reference evidence="8 9" key="1">
    <citation type="journal article" date="2011" name="J. Gen. Appl. Microbiol.">
        <title>Draft genome sequencing of the enigmatic yeast Saitoella complicata.</title>
        <authorList>
            <person name="Nishida H."/>
            <person name="Hamamoto M."/>
            <person name="Sugiyama J."/>
        </authorList>
    </citation>
    <scope>NUCLEOTIDE SEQUENCE [LARGE SCALE GENOMIC DNA]</scope>
    <source>
        <strain evidence="8 9">NRRL Y-17804</strain>
    </source>
</reference>
<feature type="domain" description="Aminotransferase class I/classII large" evidence="7">
    <location>
        <begin position="71"/>
        <end position="452"/>
    </location>
</feature>
<dbReference type="CDD" id="cd00609">
    <property type="entry name" value="AAT_like"/>
    <property type="match status" value="1"/>
</dbReference>
<dbReference type="InterPro" id="IPR015422">
    <property type="entry name" value="PyrdxlP-dep_Trfase_small"/>
</dbReference>
<comment type="cofactor">
    <cofactor evidence="1">
        <name>pyridoxal 5'-phosphate</name>
        <dbReference type="ChEBI" id="CHEBI:597326"/>
    </cofactor>
</comment>
<evidence type="ECO:0000256" key="6">
    <source>
        <dbReference type="SAM" id="MobiDB-lite"/>
    </source>
</evidence>
<evidence type="ECO:0000256" key="5">
    <source>
        <dbReference type="ARBA" id="ARBA00022898"/>
    </source>
</evidence>
<evidence type="ECO:0000256" key="3">
    <source>
        <dbReference type="ARBA" id="ARBA00022576"/>
    </source>
</evidence>
<protein>
    <recommendedName>
        <fullName evidence="7">Aminotransferase class I/classII large domain-containing protein</fullName>
    </recommendedName>
</protein>
<dbReference type="GO" id="GO:0016212">
    <property type="term" value="F:kynurenine-oxoglutarate transaminase activity"/>
    <property type="evidence" value="ECO:0007669"/>
    <property type="project" value="TreeGrafter"/>
</dbReference>
<dbReference type="PANTHER" id="PTHR43807">
    <property type="entry name" value="FI04487P"/>
    <property type="match status" value="1"/>
</dbReference>
<dbReference type="Proteomes" id="UP000033140">
    <property type="component" value="Unassembled WGS sequence"/>
</dbReference>
<dbReference type="GO" id="GO:0005739">
    <property type="term" value="C:mitochondrion"/>
    <property type="evidence" value="ECO:0007669"/>
    <property type="project" value="TreeGrafter"/>
</dbReference>
<dbReference type="Gene3D" id="3.90.1150.10">
    <property type="entry name" value="Aspartate Aminotransferase, domain 1"/>
    <property type="match status" value="1"/>
</dbReference>
<reference evidence="8 9" key="3">
    <citation type="journal article" date="2015" name="Genome Announc.">
        <title>Draft Genome Sequence of the Archiascomycetous Yeast Saitoella complicata.</title>
        <authorList>
            <person name="Yamauchi K."/>
            <person name="Kondo S."/>
            <person name="Hamamoto M."/>
            <person name="Takahashi Y."/>
            <person name="Ogura Y."/>
            <person name="Hayashi T."/>
            <person name="Nishida H."/>
        </authorList>
    </citation>
    <scope>NUCLEOTIDE SEQUENCE [LARGE SCALE GENOMIC DNA]</scope>
    <source>
        <strain evidence="8 9">NRRL Y-17804</strain>
    </source>
</reference>
<dbReference type="InterPro" id="IPR015424">
    <property type="entry name" value="PyrdxlP-dep_Trfase"/>
</dbReference>
<name>A0A0E9NLU6_SAICN</name>
<dbReference type="OMA" id="PRDFKLC"/>
<dbReference type="SUPFAM" id="SSF53383">
    <property type="entry name" value="PLP-dependent transferases"/>
    <property type="match status" value="1"/>
</dbReference>
<evidence type="ECO:0000256" key="4">
    <source>
        <dbReference type="ARBA" id="ARBA00022679"/>
    </source>
</evidence>
<dbReference type="Pfam" id="PF00155">
    <property type="entry name" value="Aminotran_1_2"/>
    <property type="match status" value="1"/>
</dbReference>
<dbReference type="GO" id="GO:0030170">
    <property type="term" value="F:pyridoxal phosphate binding"/>
    <property type="evidence" value="ECO:0007669"/>
    <property type="project" value="InterPro"/>
</dbReference>
<dbReference type="InterPro" id="IPR051326">
    <property type="entry name" value="Kynurenine-oxoglutarate_AT"/>
</dbReference>
<dbReference type="InterPro" id="IPR004839">
    <property type="entry name" value="Aminotransferase_I/II_large"/>
</dbReference>
<dbReference type="AlphaFoldDB" id="A0A0E9NLU6"/>
<gene>
    <name evidence="8" type="ORF">G7K_4899-t1</name>
</gene>
<organism evidence="8 9">
    <name type="scientific">Saitoella complicata (strain BCRC 22490 / CBS 7301 / JCM 7358 / NBRC 10748 / NRRL Y-17804)</name>
    <dbReference type="NCBI Taxonomy" id="698492"/>
    <lineage>
        <taxon>Eukaryota</taxon>
        <taxon>Fungi</taxon>
        <taxon>Dikarya</taxon>
        <taxon>Ascomycota</taxon>
        <taxon>Taphrinomycotina</taxon>
        <taxon>Taphrinomycotina incertae sedis</taxon>
        <taxon>Saitoella</taxon>
    </lineage>
</organism>